<dbReference type="GO" id="GO:0003677">
    <property type="term" value="F:DNA binding"/>
    <property type="evidence" value="ECO:0007669"/>
    <property type="project" value="UniProtKB-KW"/>
</dbReference>
<dbReference type="GO" id="GO:0006355">
    <property type="term" value="P:regulation of DNA-templated transcription"/>
    <property type="evidence" value="ECO:0007669"/>
    <property type="project" value="InterPro"/>
</dbReference>
<dbReference type="KEGG" id="nhi:B1s21160_02460"/>
<dbReference type="AlphaFoldDB" id="A0A249K8Z1"/>
<evidence type="ECO:0000259" key="5">
    <source>
        <dbReference type="PROSITE" id="PS50110"/>
    </source>
</evidence>
<evidence type="ECO:0000259" key="4">
    <source>
        <dbReference type="PROSITE" id="PS50043"/>
    </source>
</evidence>
<organism evidence="6 7">
    <name type="scientific">Candidatus Nanopelagicus hibericus</name>
    <dbReference type="NCBI Taxonomy" id="1884915"/>
    <lineage>
        <taxon>Bacteria</taxon>
        <taxon>Bacillati</taxon>
        <taxon>Actinomycetota</taxon>
        <taxon>Actinomycetes</taxon>
        <taxon>Candidatus Nanopelagicales</taxon>
        <taxon>Candidatus Nanopelagicaceae</taxon>
        <taxon>Candidatus Nanopelagicus</taxon>
    </lineage>
</organism>
<dbReference type="Pfam" id="PF00196">
    <property type="entry name" value="GerE"/>
    <property type="match status" value="1"/>
</dbReference>
<dbReference type="RefSeq" id="WP_095672284.1">
    <property type="nucleotide sequence ID" value="NZ_CP016771.1"/>
</dbReference>
<gene>
    <name evidence="6" type="ORF">B1s21160_02460</name>
</gene>
<protein>
    <submittedName>
        <fullName evidence="6">Two-component system response regulator</fullName>
    </submittedName>
</protein>
<keyword evidence="2" id="KW-0238">DNA-binding</keyword>
<dbReference type="InterPro" id="IPR000792">
    <property type="entry name" value="Tscrpt_reg_LuxR_C"/>
</dbReference>
<evidence type="ECO:0000256" key="2">
    <source>
        <dbReference type="ARBA" id="ARBA00023125"/>
    </source>
</evidence>
<evidence type="ECO:0000256" key="3">
    <source>
        <dbReference type="PROSITE-ProRule" id="PRU00169"/>
    </source>
</evidence>
<dbReference type="CDD" id="cd06170">
    <property type="entry name" value="LuxR_C_like"/>
    <property type="match status" value="1"/>
</dbReference>
<dbReference type="InterPro" id="IPR036388">
    <property type="entry name" value="WH-like_DNA-bd_sf"/>
</dbReference>
<dbReference type="Gene3D" id="3.40.50.2300">
    <property type="match status" value="1"/>
</dbReference>
<dbReference type="InterPro" id="IPR016032">
    <property type="entry name" value="Sig_transdc_resp-reg_C-effctor"/>
</dbReference>
<name>A0A249K8Z1_9ACTN</name>
<dbReference type="Pfam" id="PF00072">
    <property type="entry name" value="Response_reg"/>
    <property type="match status" value="1"/>
</dbReference>
<accession>A0A249K8Z1</accession>
<dbReference type="InterPro" id="IPR011006">
    <property type="entry name" value="CheY-like_superfamily"/>
</dbReference>
<keyword evidence="1 3" id="KW-0597">Phosphoprotein</keyword>
<dbReference type="SMART" id="SM00448">
    <property type="entry name" value="REC"/>
    <property type="match status" value="1"/>
</dbReference>
<feature type="domain" description="Response regulatory" evidence="5">
    <location>
        <begin position="2"/>
        <end position="117"/>
    </location>
</feature>
<dbReference type="InterPro" id="IPR058245">
    <property type="entry name" value="NreC/VraR/RcsB-like_REC"/>
</dbReference>
<feature type="modified residue" description="4-aspartylphosphate" evidence="3">
    <location>
        <position position="52"/>
    </location>
</feature>
<dbReference type="PANTHER" id="PTHR45566:SF2">
    <property type="entry name" value="NARL SUBFAMILY"/>
    <property type="match status" value="1"/>
</dbReference>
<dbReference type="SUPFAM" id="SSF52172">
    <property type="entry name" value="CheY-like"/>
    <property type="match status" value="1"/>
</dbReference>
<dbReference type="CDD" id="cd17535">
    <property type="entry name" value="REC_NarL-like"/>
    <property type="match status" value="1"/>
</dbReference>
<dbReference type="OrthoDB" id="9808843at2"/>
<keyword evidence="7" id="KW-1185">Reference proteome</keyword>
<dbReference type="PROSITE" id="PS50043">
    <property type="entry name" value="HTH_LUXR_2"/>
    <property type="match status" value="1"/>
</dbReference>
<dbReference type="EMBL" id="CP016771">
    <property type="protein sequence ID" value="ASY13206.1"/>
    <property type="molecule type" value="Genomic_DNA"/>
</dbReference>
<feature type="domain" description="HTH luxR-type" evidence="4">
    <location>
        <begin position="133"/>
        <end position="198"/>
    </location>
</feature>
<dbReference type="SMART" id="SM00421">
    <property type="entry name" value="HTH_LUXR"/>
    <property type="match status" value="1"/>
</dbReference>
<dbReference type="SUPFAM" id="SSF46894">
    <property type="entry name" value="C-terminal effector domain of the bipartite response regulators"/>
    <property type="match status" value="1"/>
</dbReference>
<dbReference type="GO" id="GO:0000160">
    <property type="term" value="P:phosphorelay signal transduction system"/>
    <property type="evidence" value="ECO:0007669"/>
    <property type="project" value="InterPro"/>
</dbReference>
<dbReference type="InterPro" id="IPR001789">
    <property type="entry name" value="Sig_transdc_resp-reg_receiver"/>
</dbReference>
<dbReference type="PROSITE" id="PS50110">
    <property type="entry name" value="RESPONSE_REGULATORY"/>
    <property type="match status" value="1"/>
</dbReference>
<dbReference type="Gene3D" id="1.10.10.10">
    <property type="entry name" value="Winged helix-like DNA-binding domain superfamily/Winged helix DNA-binding domain"/>
    <property type="match status" value="1"/>
</dbReference>
<dbReference type="Proteomes" id="UP000217171">
    <property type="component" value="Chromosome"/>
</dbReference>
<dbReference type="PANTHER" id="PTHR45566">
    <property type="entry name" value="HTH-TYPE TRANSCRIPTIONAL REGULATOR YHJB-RELATED"/>
    <property type="match status" value="1"/>
</dbReference>
<sequence length="202" mass="21398">MKIILIDDHALIRAAMISALVGSRFEVVAQASSVNEALAMINTHNPDIALVDINLGSATGIDLIKAAIKSGATCKFVVLTMHDDEQMLEQVKSAGASAFITKGSPIEQVIQLLNAVADGVNKFMKVGEIKVSPIKKDFALSRRESEVLSFLPTGATATAIGGLLFLTEATIKTHLASIYRKLGAANRAQAVSIALENKLITN</sequence>
<proteinExistence type="predicted"/>
<evidence type="ECO:0000313" key="7">
    <source>
        <dbReference type="Proteomes" id="UP000217171"/>
    </source>
</evidence>
<evidence type="ECO:0000256" key="1">
    <source>
        <dbReference type="ARBA" id="ARBA00022553"/>
    </source>
</evidence>
<dbReference type="InterPro" id="IPR051015">
    <property type="entry name" value="EvgA-like"/>
</dbReference>
<reference evidence="6 7" key="1">
    <citation type="submission" date="2016-07" db="EMBL/GenBank/DDBJ databases">
        <title>High microdiversification within the ubiquitous acI lineage of Actinobacteria.</title>
        <authorList>
            <person name="Neuenschwander S.M."/>
            <person name="Salcher M."/>
            <person name="Ghai R."/>
            <person name="Pernthaler J."/>
        </authorList>
    </citation>
    <scope>NUCLEOTIDE SEQUENCE [LARGE SCALE GENOMIC DNA]</scope>
    <source>
        <strain evidence="6">MMS-21-160</strain>
    </source>
</reference>
<evidence type="ECO:0000313" key="6">
    <source>
        <dbReference type="EMBL" id="ASY13206.1"/>
    </source>
</evidence>
<dbReference type="PRINTS" id="PR00038">
    <property type="entry name" value="HTHLUXR"/>
</dbReference>
<dbReference type="PROSITE" id="PS00622">
    <property type="entry name" value="HTH_LUXR_1"/>
    <property type="match status" value="1"/>
</dbReference>